<proteinExistence type="predicted"/>
<dbReference type="EMBL" id="BOOC01000021">
    <property type="protein sequence ID" value="GIH41315.1"/>
    <property type="molecule type" value="Genomic_DNA"/>
</dbReference>
<protein>
    <submittedName>
        <fullName evidence="2">Transcriptional regulator</fullName>
    </submittedName>
</protein>
<dbReference type="Pfam" id="PF17765">
    <property type="entry name" value="MLTR_LBD"/>
    <property type="match status" value="1"/>
</dbReference>
<dbReference type="CDD" id="cd00093">
    <property type="entry name" value="HTH_XRE"/>
    <property type="match status" value="1"/>
</dbReference>
<dbReference type="InterPro" id="IPR001387">
    <property type="entry name" value="Cro/C1-type_HTH"/>
</dbReference>
<accession>A0ABQ4G2Q9</accession>
<dbReference type="InterPro" id="IPR010982">
    <property type="entry name" value="Lambda_DNA-bd_dom_sf"/>
</dbReference>
<evidence type="ECO:0000259" key="1">
    <source>
        <dbReference type="Pfam" id="PF17765"/>
    </source>
</evidence>
<dbReference type="Gene3D" id="3.30.450.180">
    <property type="match status" value="1"/>
</dbReference>
<dbReference type="PANTHER" id="PTHR35010:SF2">
    <property type="entry name" value="BLL4672 PROTEIN"/>
    <property type="match status" value="1"/>
</dbReference>
<reference evidence="2 3" key="1">
    <citation type="submission" date="2021-01" db="EMBL/GenBank/DDBJ databases">
        <title>Whole genome shotgun sequence of Microbispora corallina NBRC 16416.</title>
        <authorList>
            <person name="Komaki H."/>
            <person name="Tamura T."/>
        </authorList>
    </citation>
    <scope>NUCLEOTIDE SEQUENCE [LARGE SCALE GENOMIC DNA]</scope>
    <source>
        <strain evidence="2 3">NBRC 16416</strain>
    </source>
</reference>
<gene>
    <name evidence="2" type="ORF">Mco01_43150</name>
</gene>
<organism evidence="2 3">
    <name type="scientific">Microbispora corallina</name>
    <dbReference type="NCBI Taxonomy" id="83302"/>
    <lineage>
        <taxon>Bacteria</taxon>
        <taxon>Bacillati</taxon>
        <taxon>Actinomycetota</taxon>
        <taxon>Actinomycetes</taxon>
        <taxon>Streptosporangiales</taxon>
        <taxon>Streptosporangiaceae</taxon>
        <taxon>Microbispora</taxon>
    </lineage>
</organism>
<dbReference type="InterPro" id="IPR041413">
    <property type="entry name" value="MLTR_LBD"/>
</dbReference>
<evidence type="ECO:0000313" key="3">
    <source>
        <dbReference type="Proteomes" id="UP000603904"/>
    </source>
</evidence>
<sequence>MLAGVSTDYYVRLEQGRERRPSEQVLDALARVLELDPAATEHLYELAHPRPRQRPVRREEEVAPGLLRLLRLWDHTPAFIRGRWMDLLATNGMADALYGGLDHNDNLLRLCFLNPEARAFYPDWEQSAALKAAQLRTGAGTDPDDPFLPQLVDELSDQSAEFVRIWARHDVLPRHTERKRFRHPIVGELMLSYEVFTINSAPGQQLVIFQADPGSPSERGLAMLSSLVPPPQEPVLVPQVGAAPRVHRQI</sequence>
<dbReference type="Proteomes" id="UP000603904">
    <property type="component" value="Unassembled WGS sequence"/>
</dbReference>
<name>A0ABQ4G2Q9_9ACTN</name>
<dbReference type="PANTHER" id="PTHR35010">
    <property type="entry name" value="BLL4672 PROTEIN-RELATED"/>
    <property type="match status" value="1"/>
</dbReference>
<keyword evidence="3" id="KW-1185">Reference proteome</keyword>
<dbReference type="Pfam" id="PF13560">
    <property type="entry name" value="HTH_31"/>
    <property type="match status" value="1"/>
</dbReference>
<dbReference type="SUPFAM" id="SSF47413">
    <property type="entry name" value="lambda repressor-like DNA-binding domains"/>
    <property type="match status" value="1"/>
</dbReference>
<feature type="domain" description="MmyB-like transcription regulator ligand binding" evidence="1">
    <location>
        <begin position="62"/>
        <end position="223"/>
    </location>
</feature>
<dbReference type="Gene3D" id="1.10.260.40">
    <property type="entry name" value="lambda repressor-like DNA-binding domains"/>
    <property type="match status" value="1"/>
</dbReference>
<comment type="caution">
    <text evidence="2">The sequence shown here is derived from an EMBL/GenBank/DDBJ whole genome shotgun (WGS) entry which is preliminary data.</text>
</comment>
<evidence type="ECO:0000313" key="2">
    <source>
        <dbReference type="EMBL" id="GIH41315.1"/>
    </source>
</evidence>